<dbReference type="EMBL" id="JRAK01000153">
    <property type="protein sequence ID" value="KGN84140.1"/>
    <property type="molecule type" value="Genomic_DNA"/>
</dbReference>
<dbReference type="InterPro" id="IPR000421">
    <property type="entry name" value="FA58C"/>
</dbReference>
<dbReference type="Pfam" id="PF00754">
    <property type="entry name" value="F5_F8_type_C"/>
    <property type="match status" value="1"/>
</dbReference>
<dbReference type="EC" id="3.2.1.51" evidence="2"/>
<dbReference type="PANTHER" id="PTHR10030">
    <property type="entry name" value="ALPHA-L-FUCOSIDASE"/>
    <property type="match status" value="1"/>
</dbReference>
<dbReference type="RefSeq" id="WP_039426722.1">
    <property type="nucleotide sequence ID" value="NZ_JRAK01000153.1"/>
</dbReference>
<dbReference type="SUPFAM" id="SSF49785">
    <property type="entry name" value="Galactose-binding domain-like"/>
    <property type="match status" value="1"/>
</dbReference>
<dbReference type="Gene3D" id="2.60.120.260">
    <property type="entry name" value="Galactose-binding domain-like"/>
    <property type="match status" value="2"/>
</dbReference>
<evidence type="ECO:0000256" key="3">
    <source>
        <dbReference type="ARBA" id="ARBA00022729"/>
    </source>
</evidence>
<evidence type="ECO:0000256" key="1">
    <source>
        <dbReference type="ARBA" id="ARBA00007951"/>
    </source>
</evidence>
<dbReference type="Proteomes" id="UP000030146">
    <property type="component" value="Unassembled WGS sequence"/>
</dbReference>
<dbReference type="FunFam" id="3.20.20.80:FF:000052">
    <property type="entry name" value="Putative alpha-L-fucosidase 1"/>
    <property type="match status" value="1"/>
</dbReference>
<dbReference type="AlphaFoldDB" id="A0A0A2F281"/>
<name>A0A0A2F281_9PORP</name>
<dbReference type="GO" id="GO:0016139">
    <property type="term" value="P:glycoside catabolic process"/>
    <property type="evidence" value="ECO:0007669"/>
    <property type="project" value="TreeGrafter"/>
</dbReference>
<dbReference type="GO" id="GO:0006004">
    <property type="term" value="P:fucose metabolic process"/>
    <property type="evidence" value="ECO:0007669"/>
    <property type="project" value="TreeGrafter"/>
</dbReference>
<dbReference type="Pfam" id="PF01120">
    <property type="entry name" value="Alpha_L_fucos"/>
    <property type="match status" value="1"/>
</dbReference>
<evidence type="ECO:0000256" key="4">
    <source>
        <dbReference type="ARBA" id="ARBA00022801"/>
    </source>
</evidence>
<accession>A0A0A2F281</accession>
<feature type="domain" description="F5/8 type C" evidence="6">
    <location>
        <begin position="502"/>
        <end position="604"/>
    </location>
</feature>
<evidence type="ECO:0000313" key="7">
    <source>
        <dbReference type="EMBL" id="KGN84140.1"/>
    </source>
</evidence>
<evidence type="ECO:0000256" key="2">
    <source>
        <dbReference type="ARBA" id="ARBA00012662"/>
    </source>
</evidence>
<comment type="similarity">
    <text evidence="1">Belongs to the glycosyl hydrolase 29 family.</text>
</comment>
<gene>
    <name evidence="7" type="ORF">HR15_11290</name>
</gene>
<evidence type="ECO:0000256" key="5">
    <source>
        <dbReference type="ARBA" id="ARBA00023295"/>
    </source>
</evidence>
<keyword evidence="8" id="KW-1185">Reference proteome</keyword>
<keyword evidence="4" id="KW-0378">Hydrolase</keyword>
<dbReference type="InterPro" id="IPR008979">
    <property type="entry name" value="Galactose-bd-like_sf"/>
</dbReference>
<dbReference type="GO" id="GO:0005764">
    <property type="term" value="C:lysosome"/>
    <property type="evidence" value="ECO:0007669"/>
    <property type="project" value="TreeGrafter"/>
</dbReference>
<dbReference type="Gene3D" id="3.20.20.80">
    <property type="entry name" value="Glycosidases"/>
    <property type="match status" value="1"/>
</dbReference>
<dbReference type="InterPro" id="IPR017853">
    <property type="entry name" value="GH"/>
</dbReference>
<dbReference type="InterPro" id="IPR057739">
    <property type="entry name" value="Glyco_hydro_29_N"/>
</dbReference>
<dbReference type="PANTHER" id="PTHR10030:SF37">
    <property type="entry name" value="ALPHA-L-FUCOSIDASE-RELATED"/>
    <property type="match status" value="1"/>
</dbReference>
<proteinExistence type="inferred from homology"/>
<keyword evidence="5" id="KW-0326">Glycosidase</keyword>
<comment type="caution">
    <text evidence="7">The sequence shown here is derived from an EMBL/GenBank/DDBJ whole genome shotgun (WGS) entry which is preliminary data.</text>
</comment>
<dbReference type="GO" id="GO:0004560">
    <property type="term" value="F:alpha-L-fucosidase activity"/>
    <property type="evidence" value="ECO:0007669"/>
    <property type="project" value="InterPro"/>
</dbReference>
<dbReference type="SUPFAM" id="SSF51445">
    <property type="entry name" value="(Trans)glycosidases"/>
    <property type="match status" value="1"/>
</dbReference>
<keyword evidence="3" id="KW-0732">Signal</keyword>
<dbReference type="InterPro" id="IPR000933">
    <property type="entry name" value="Glyco_hydro_29"/>
</dbReference>
<dbReference type="SMART" id="SM00812">
    <property type="entry name" value="Alpha_L_fucos"/>
    <property type="match status" value="1"/>
</dbReference>
<evidence type="ECO:0000313" key="8">
    <source>
        <dbReference type="Proteomes" id="UP000030146"/>
    </source>
</evidence>
<dbReference type="PROSITE" id="PS50022">
    <property type="entry name" value="FA58C_3"/>
    <property type="match status" value="1"/>
</dbReference>
<evidence type="ECO:0000259" key="6">
    <source>
        <dbReference type="PROSITE" id="PS50022"/>
    </source>
</evidence>
<sequence length="607" mass="69403">MKILTTNRFLLFFFLLTAIPVFGQEQEVYYLKSVDFPADATLEQKVEMAARVVPTLQQLAWQEMELTAFLHFGINTFTDREWGDGKEDPALFNPVELDARQWVRTLREAGFRMVILTAKHHDGFCLWPTATTHHSVASSPWREGKGDVVKEVRAACEEYGMKFGVYLSPWDRNAECYGDSPRYNRFFVSQLTELLTHYGEVHEVWFDGANGEGPNGKWQEYDWEAFYDTIRRLQPQAVMAIMGDDVRWVGNERGLGRTTEWSATVLTPGIYSHSEAERSRLGIRDNSPDLGSREVLKDAVELFWYPSEVDVSIRPGWFYHAAEDKKVKSLDKLVDIYFRSVGYNSVLLLNVPPDRRGLIHEADASRLKEWADYLGRAFAHDRIVDSARYAVIQEHAIEEYALESKARINILMLQEDITKGQRTEAFAVEAWVDGAWQEIGRGTTIGYKRLLRIPAVETDRIRVRIEQCRLPVNLCRVAAYYAEPPEQAVADESWNDIPRADWRLLSDDPLTIDLGREVVLRAFTYAPYKAEAKPTTAVRYRLAVSEDGVQWREIPTMGEFANVINNPVPQTVDLNQTVRARFIRLDATAASGDKAVITMQEIGVTVE</sequence>
<reference evidence="7 8" key="1">
    <citation type="submission" date="2014-08" db="EMBL/GenBank/DDBJ databases">
        <title>Porphyromonas gulae strain:COT-052_OH3439 Genome sequencing.</title>
        <authorList>
            <person name="Wallis C."/>
            <person name="Deusch O."/>
            <person name="O'Flynn C."/>
            <person name="Davis I."/>
            <person name="Jospin G."/>
            <person name="Darling A.E."/>
            <person name="Coil D.A."/>
            <person name="Alexiev A."/>
            <person name="Horsfall A."/>
            <person name="Kirkwood N."/>
            <person name="Harris S."/>
            <person name="Eisen J.A."/>
        </authorList>
    </citation>
    <scope>NUCLEOTIDE SEQUENCE [LARGE SCALE GENOMIC DNA]</scope>
    <source>
        <strain evidence="8">COT-052 OH3439</strain>
    </source>
</reference>
<protein>
    <recommendedName>
        <fullName evidence="2">alpha-L-fucosidase</fullName>
        <ecNumber evidence="2">3.2.1.51</ecNumber>
    </recommendedName>
</protein>
<organism evidence="7 8">
    <name type="scientific">Porphyromonas gulae</name>
    <dbReference type="NCBI Taxonomy" id="111105"/>
    <lineage>
        <taxon>Bacteria</taxon>
        <taxon>Pseudomonadati</taxon>
        <taxon>Bacteroidota</taxon>
        <taxon>Bacteroidia</taxon>
        <taxon>Bacteroidales</taxon>
        <taxon>Porphyromonadaceae</taxon>
        <taxon>Porphyromonas</taxon>
    </lineage>
</organism>